<gene>
    <name evidence="1" type="ORF">FKW44_012605</name>
</gene>
<feature type="non-terminal residue" evidence="1">
    <location>
        <position position="1"/>
    </location>
</feature>
<protein>
    <submittedName>
        <fullName evidence="1">Uncharacterized protein</fullName>
    </submittedName>
</protein>
<reference evidence="2" key="1">
    <citation type="submission" date="2021-01" db="EMBL/GenBank/DDBJ databases">
        <title>Caligus Genome Assembly.</title>
        <authorList>
            <person name="Gallardo-Escarate C."/>
        </authorList>
    </citation>
    <scope>NUCLEOTIDE SEQUENCE [LARGE SCALE GENOMIC DNA]</scope>
</reference>
<accession>A0A7T8HKQ4</accession>
<dbReference type="Proteomes" id="UP000595437">
    <property type="component" value="Chromosome 8"/>
</dbReference>
<dbReference type="EMBL" id="CP045897">
    <property type="protein sequence ID" value="QQP51285.1"/>
    <property type="molecule type" value="Genomic_DNA"/>
</dbReference>
<dbReference type="AlphaFoldDB" id="A0A7T8HKQ4"/>
<evidence type="ECO:0000313" key="2">
    <source>
        <dbReference type="Proteomes" id="UP000595437"/>
    </source>
</evidence>
<sequence>LQRPLAKRRRQVIWECMNGSCSSGSGTKELPNSTAGFLSAYYGLRLEPKKRRAICGPCESSALSARQEMMKRVSLLKGPFSTQDTKRPVSRDMVLLDDSDDDIMEEEDIRLNGRETQDNKRHEEEEEEMLFELGDAHLQDALAKTLTSLQFSSQVSSCLQRHGLAMKDLDQSCKVREDIKTNLWKTNQGF</sequence>
<keyword evidence="2" id="KW-1185">Reference proteome</keyword>
<name>A0A7T8HKQ4_CALRO</name>
<evidence type="ECO:0000313" key="1">
    <source>
        <dbReference type="EMBL" id="QQP51285.1"/>
    </source>
</evidence>
<proteinExistence type="predicted"/>
<organism evidence="1 2">
    <name type="scientific">Caligus rogercresseyi</name>
    <name type="common">Sea louse</name>
    <dbReference type="NCBI Taxonomy" id="217165"/>
    <lineage>
        <taxon>Eukaryota</taxon>
        <taxon>Metazoa</taxon>
        <taxon>Ecdysozoa</taxon>
        <taxon>Arthropoda</taxon>
        <taxon>Crustacea</taxon>
        <taxon>Multicrustacea</taxon>
        <taxon>Hexanauplia</taxon>
        <taxon>Copepoda</taxon>
        <taxon>Siphonostomatoida</taxon>
        <taxon>Caligidae</taxon>
        <taxon>Caligus</taxon>
    </lineage>
</organism>